<comment type="caution">
    <text evidence="8">The sequence shown here is derived from an EMBL/GenBank/DDBJ whole genome shotgun (WGS) entry which is preliminary data.</text>
</comment>
<evidence type="ECO:0000256" key="4">
    <source>
        <dbReference type="ARBA" id="ARBA00022692"/>
    </source>
</evidence>
<evidence type="ECO:0000256" key="5">
    <source>
        <dbReference type="ARBA" id="ARBA00022989"/>
    </source>
</evidence>
<keyword evidence="4 7" id="KW-0812">Transmembrane</keyword>
<proteinExistence type="inferred from homology"/>
<dbReference type="AlphaFoldDB" id="A0A3M7S8Y2"/>
<feature type="transmembrane region" description="Helical" evidence="7">
    <location>
        <begin position="96"/>
        <end position="115"/>
    </location>
</feature>
<sequence>MVSLENTRNPKGGFSFDQIVNSNDDFAEQAQISFSNTNDNIPLSSELEPSFKQIKTTFLILAQIFLSVLFISSLFLVPFLCDKNSDLCPVFEPFDILLFVHAIFWIMFYVFDRVYHFHHMKSRRNGYLAFYRNTRLVRSLPLIVISAGNAIMVVLLRVFNKYCPESCTNSHLTALDFFQIFSSVEFGLIVLILVHYSILTLKFNKLRKMPDINQELERPFFSPSQIKDLGYKDKSYLSTILENQADMLRYLQEKNETLTQKLYQQNQKVLPNIN</sequence>
<evidence type="ECO:0000256" key="7">
    <source>
        <dbReference type="SAM" id="Phobius"/>
    </source>
</evidence>
<dbReference type="OrthoDB" id="6277625at2759"/>
<feature type="transmembrane region" description="Helical" evidence="7">
    <location>
        <begin position="136"/>
        <end position="158"/>
    </location>
</feature>
<protein>
    <recommendedName>
        <fullName evidence="3">Transmembrane protein 192</fullName>
    </recommendedName>
</protein>
<dbReference type="EMBL" id="REGN01001822">
    <property type="protein sequence ID" value="RNA32256.1"/>
    <property type="molecule type" value="Genomic_DNA"/>
</dbReference>
<dbReference type="STRING" id="10195.A0A3M7S8Y2"/>
<dbReference type="GO" id="GO:0005765">
    <property type="term" value="C:lysosomal membrane"/>
    <property type="evidence" value="ECO:0007669"/>
    <property type="project" value="TreeGrafter"/>
</dbReference>
<dbReference type="InterPro" id="IPR029399">
    <property type="entry name" value="TMEM192"/>
</dbReference>
<dbReference type="PANTHER" id="PTHR31592:SF1">
    <property type="entry name" value="TRANSMEMBRANE PROTEIN 192"/>
    <property type="match status" value="1"/>
</dbReference>
<keyword evidence="9" id="KW-1185">Reference proteome</keyword>
<organism evidence="8 9">
    <name type="scientific">Brachionus plicatilis</name>
    <name type="common">Marine rotifer</name>
    <name type="synonym">Brachionus muelleri</name>
    <dbReference type="NCBI Taxonomy" id="10195"/>
    <lineage>
        <taxon>Eukaryota</taxon>
        <taxon>Metazoa</taxon>
        <taxon>Spiralia</taxon>
        <taxon>Gnathifera</taxon>
        <taxon>Rotifera</taxon>
        <taxon>Eurotatoria</taxon>
        <taxon>Monogononta</taxon>
        <taxon>Pseudotrocha</taxon>
        <taxon>Ploima</taxon>
        <taxon>Brachionidae</taxon>
        <taxon>Brachionus</taxon>
    </lineage>
</organism>
<evidence type="ECO:0000256" key="6">
    <source>
        <dbReference type="ARBA" id="ARBA00023136"/>
    </source>
</evidence>
<dbReference type="Pfam" id="PF14802">
    <property type="entry name" value="TMEM192"/>
    <property type="match status" value="1"/>
</dbReference>
<comment type="subcellular location">
    <subcellularLocation>
        <location evidence="1">Membrane</location>
        <topology evidence="1">Multi-pass membrane protein</topology>
    </subcellularLocation>
</comment>
<name>A0A3M7S8Y2_BRAPC</name>
<dbReference type="PANTHER" id="PTHR31592">
    <property type="entry name" value="TRANSMEMBRANE PROTEIN 192"/>
    <property type="match status" value="1"/>
</dbReference>
<dbReference type="Proteomes" id="UP000276133">
    <property type="component" value="Unassembled WGS sequence"/>
</dbReference>
<evidence type="ECO:0000313" key="8">
    <source>
        <dbReference type="EMBL" id="RNA32256.1"/>
    </source>
</evidence>
<evidence type="ECO:0000256" key="3">
    <source>
        <dbReference type="ARBA" id="ARBA00014635"/>
    </source>
</evidence>
<comment type="similarity">
    <text evidence="2">Belongs to the TMEM192 family.</text>
</comment>
<reference evidence="8 9" key="1">
    <citation type="journal article" date="2018" name="Sci. Rep.">
        <title>Genomic signatures of local adaptation to the degree of environmental predictability in rotifers.</title>
        <authorList>
            <person name="Franch-Gras L."/>
            <person name="Hahn C."/>
            <person name="Garcia-Roger E.M."/>
            <person name="Carmona M.J."/>
            <person name="Serra M."/>
            <person name="Gomez A."/>
        </authorList>
    </citation>
    <scope>NUCLEOTIDE SEQUENCE [LARGE SCALE GENOMIC DNA]</scope>
    <source>
        <strain evidence="8">HYR1</strain>
    </source>
</reference>
<evidence type="ECO:0000256" key="1">
    <source>
        <dbReference type="ARBA" id="ARBA00004141"/>
    </source>
</evidence>
<keyword evidence="6 7" id="KW-0472">Membrane</keyword>
<evidence type="ECO:0000256" key="2">
    <source>
        <dbReference type="ARBA" id="ARBA00006314"/>
    </source>
</evidence>
<feature type="transmembrane region" description="Helical" evidence="7">
    <location>
        <begin position="58"/>
        <end position="76"/>
    </location>
</feature>
<keyword evidence="5 7" id="KW-1133">Transmembrane helix</keyword>
<accession>A0A3M7S8Y2</accession>
<dbReference type="GO" id="GO:0005770">
    <property type="term" value="C:late endosome"/>
    <property type="evidence" value="ECO:0007669"/>
    <property type="project" value="TreeGrafter"/>
</dbReference>
<evidence type="ECO:0000313" key="9">
    <source>
        <dbReference type="Proteomes" id="UP000276133"/>
    </source>
</evidence>
<gene>
    <name evidence="8" type="ORF">BpHYR1_036944</name>
</gene>
<feature type="transmembrane region" description="Helical" evidence="7">
    <location>
        <begin position="178"/>
        <end position="199"/>
    </location>
</feature>